<evidence type="ECO:0000256" key="2">
    <source>
        <dbReference type="SAM" id="Phobius"/>
    </source>
</evidence>
<protein>
    <recommendedName>
        <fullName evidence="5">DUF3043 domain-containing protein</fullName>
    </recommendedName>
</protein>
<name>A0A4Q2EFI5_9ACTN</name>
<keyword evidence="4" id="KW-1185">Reference proteome</keyword>
<dbReference type="Proteomes" id="UP000290624">
    <property type="component" value="Unassembled WGS sequence"/>
</dbReference>
<dbReference type="AlphaFoldDB" id="A0A4Q2EFI5"/>
<gene>
    <name evidence="3" type="ORF">C1706_07105</name>
</gene>
<feature type="region of interest" description="Disordered" evidence="1">
    <location>
        <begin position="1"/>
        <end position="74"/>
    </location>
</feature>
<feature type="compositionally biased region" description="Low complexity" evidence="1">
    <location>
        <begin position="12"/>
        <end position="22"/>
    </location>
</feature>
<accession>A0A4Q2EFI5</accession>
<evidence type="ECO:0000256" key="1">
    <source>
        <dbReference type="SAM" id="MobiDB-lite"/>
    </source>
</evidence>
<evidence type="ECO:0000313" key="3">
    <source>
        <dbReference type="EMBL" id="RXW32320.1"/>
    </source>
</evidence>
<feature type="compositionally biased region" description="Basic and acidic residues" evidence="1">
    <location>
        <begin position="54"/>
        <end position="74"/>
    </location>
</feature>
<keyword evidence="2" id="KW-0812">Transmembrane</keyword>
<proteinExistence type="predicted"/>
<evidence type="ECO:0000313" key="4">
    <source>
        <dbReference type="Proteomes" id="UP000290624"/>
    </source>
</evidence>
<evidence type="ECO:0008006" key="5">
    <source>
        <dbReference type="Google" id="ProtNLM"/>
    </source>
</evidence>
<dbReference type="InterPro" id="IPR021403">
    <property type="entry name" value="DUF3043"/>
</dbReference>
<dbReference type="OrthoDB" id="5194448at2"/>
<organism evidence="3 4">
    <name type="scientific">Propioniciclava flava</name>
    <dbReference type="NCBI Taxonomy" id="2072026"/>
    <lineage>
        <taxon>Bacteria</taxon>
        <taxon>Bacillati</taxon>
        <taxon>Actinomycetota</taxon>
        <taxon>Actinomycetes</taxon>
        <taxon>Propionibacteriales</taxon>
        <taxon>Propionibacteriaceae</taxon>
        <taxon>Propioniciclava</taxon>
    </lineage>
</organism>
<feature type="transmembrane region" description="Helical" evidence="2">
    <location>
        <begin position="92"/>
        <end position="111"/>
    </location>
</feature>
<keyword evidence="2" id="KW-0472">Membrane</keyword>
<keyword evidence="2" id="KW-1133">Transmembrane helix</keyword>
<feature type="transmembrane region" description="Helical" evidence="2">
    <location>
        <begin position="117"/>
        <end position="140"/>
    </location>
</feature>
<dbReference type="Pfam" id="PF11241">
    <property type="entry name" value="DUF3043"/>
    <property type="match status" value="1"/>
</dbReference>
<sequence length="186" mass="21558">MIHVALFKKSESAPAPEPVAAPRDPQAKKNVPTPSRREAEAARRQRVNPSLSPKEARRRDREANYASRQRDLARQEDQPGRVLMRNLIDSRFNPAEIAMPVLLGVMALAFIPPLTPYIQWLLYLTWAFIAVIILDAFLMWRRFKILAAQRIPEAPLRGMLMYGFNRQMSFRRWRQPPPVIKRGESF</sequence>
<reference evidence="3 4" key="1">
    <citation type="submission" date="2018-01" db="EMBL/GenBank/DDBJ databases">
        <title>Lactibacter flavus gen. nov., sp. nov., a novel bacterium of the family Propionibacteriaceae isolated from raw milk and dairy products.</title>
        <authorList>
            <person name="Wenning M."/>
            <person name="Breitenwieser F."/>
            <person name="Huptas C."/>
            <person name="von Neubeck M."/>
            <person name="Busse H.-J."/>
            <person name="Scherer S."/>
        </authorList>
    </citation>
    <scope>NUCLEOTIDE SEQUENCE [LARGE SCALE GENOMIC DNA]</scope>
    <source>
        <strain evidence="3 4">VG341</strain>
    </source>
</reference>
<dbReference type="EMBL" id="PPCV01000004">
    <property type="protein sequence ID" value="RXW32320.1"/>
    <property type="molecule type" value="Genomic_DNA"/>
</dbReference>
<comment type="caution">
    <text evidence="3">The sequence shown here is derived from an EMBL/GenBank/DDBJ whole genome shotgun (WGS) entry which is preliminary data.</text>
</comment>